<reference evidence="3 4" key="1">
    <citation type="journal article" date="2019" name="Indoor Air">
        <title>Impacts of indoor surface finishes on bacterial viability.</title>
        <authorList>
            <person name="Hu J."/>
            <person name="Maamar S.B."/>
            <person name="Glawe A.J."/>
            <person name="Gottel N."/>
            <person name="Gilbert J.A."/>
            <person name="Hartmann E.M."/>
        </authorList>
    </citation>
    <scope>NUCLEOTIDE SEQUENCE [LARGE SCALE GENOMIC DNA]</scope>
    <source>
        <strain evidence="3 4">AF060A6</strain>
    </source>
</reference>
<dbReference type="InterPro" id="IPR009492">
    <property type="entry name" value="TniQ"/>
</dbReference>
<organism evidence="3 4">
    <name type="scientific">Bacillus timonensis</name>
    <dbReference type="NCBI Taxonomy" id="1033734"/>
    <lineage>
        <taxon>Bacteria</taxon>
        <taxon>Bacillati</taxon>
        <taxon>Bacillota</taxon>
        <taxon>Bacilli</taxon>
        <taxon>Bacillales</taxon>
        <taxon>Bacillaceae</taxon>
        <taxon>Bacillus</taxon>
    </lineage>
</organism>
<dbReference type="EMBL" id="SLUB01000075">
    <property type="protein sequence ID" value="THE09514.1"/>
    <property type="molecule type" value="Genomic_DNA"/>
</dbReference>
<feature type="non-terminal residue" evidence="3">
    <location>
        <position position="589"/>
    </location>
</feature>
<keyword evidence="4" id="KW-1185">Reference proteome</keyword>
<sequence>MYKMFPNGKYITYLLIIGDDMLSTFPYPYPEETLYSLIARYNMYSGNLNYKHTIQDLYGETARRSNPEFTSGIETLLNRIPQIGLSAEDIIYNHTTFPFYSAFIPQDRVRKMEIDMIASKRSELNTSIGINASSITNFRYLKHCRICMLEDDEQYGETYWHRVHQIPSVLVCPKHKHPLTKLDKQLYETNQHEFLLASTDIFDYSNEPVYLDETLEELNTFSQEAQWLLNNKVIVPDYNFYRDNYISLLKEKKIASINGRVNQKEWKELFSQYFNEEFLTLMESNINDQSNNWLASIVRKHRKVFHPIRHILIIMLLNGGLKNFYNKKHQFLPFGNGPWPCLNPAHKLYRKKVIRKASITTGSKTKMPVGTFGCSCGFVYSRSGPDKNENDQFKRGRIIKFGPLWKDKLLSLTKEGLSIRKVALKLGVDSRTVKSQLLLINTENVQEKKTNSIKLNKNREIWKSLIVSNPGMSVKQLRGLNNTVYMWLYRYDNQWLSEVSIKIKNRIIIKNERIDWQQRDSDLLIEIKGIIGEWKLGDKEKPIKITKTGIANKTLKPHLILGKEDKIPNSTKFIKTVVETDEQLSLIHI</sequence>
<dbReference type="InterPro" id="IPR032750">
    <property type="entry name" value="TnsD_C"/>
</dbReference>
<feature type="domain" description="Transposon Tn7 transposition protein TnsD C-terminal" evidence="2">
    <location>
        <begin position="222"/>
        <end position="574"/>
    </location>
</feature>
<proteinExistence type="predicted"/>
<feature type="domain" description="TniQ" evidence="1">
    <location>
        <begin position="25"/>
        <end position="179"/>
    </location>
</feature>
<evidence type="ECO:0000259" key="1">
    <source>
        <dbReference type="Pfam" id="PF06527"/>
    </source>
</evidence>
<dbReference type="OrthoDB" id="470139at2"/>
<dbReference type="Pfam" id="PF15978">
    <property type="entry name" value="TnsD"/>
    <property type="match status" value="1"/>
</dbReference>
<evidence type="ECO:0000259" key="2">
    <source>
        <dbReference type="Pfam" id="PF15978"/>
    </source>
</evidence>
<protein>
    <submittedName>
        <fullName evidence="3">Uncharacterized protein</fullName>
    </submittedName>
</protein>
<comment type="caution">
    <text evidence="3">The sequence shown here is derived from an EMBL/GenBank/DDBJ whole genome shotgun (WGS) entry which is preliminary data.</text>
</comment>
<evidence type="ECO:0000313" key="4">
    <source>
        <dbReference type="Proteomes" id="UP000306477"/>
    </source>
</evidence>
<name>A0A4S3PK85_9BACI</name>
<gene>
    <name evidence="3" type="ORF">E1I69_22130</name>
</gene>
<dbReference type="Pfam" id="PF06527">
    <property type="entry name" value="TniQ"/>
    <property type="match status" value="1"/>
</dbReference>
<dbReference type="AlphaFoldDB" id="A0A4S3PK85"/>
<dbReference type="Proteomes" id="UP000306477">
    <property type="component" value="Unassembled WGS sequence"/>
</dbReference>
<evidence type="ECO:0000313" key="3">
    <source>
        <dbReference type="EMBL" id="THE09514.1"/>
    </source>
</evidence>
<accession>A0A4S3PK85</accession>